<dbReference type="EMBL" id="SJXE01000001">
    <property type="protein sequence ID" value="TCI05428.1"/>
    <property type="molecule type" value="Genomic_DNA"/>
</dbReference>
<evidence type="ECO:0000313" key="4">
    <source>
        <dbReference type="Proteomes" id="UP000292554"/>
    </source>
</evidence>
<comment type="caution">
    <text evidence="3">The sequence shown here is derived from an EMBL/GenBank/DDBJ whole genome shotgun (WGS) entry which is preliminary data.</text>
</comment>
<dbReference type="Pfam" id="PF00132">
    <property type="entry name" value="Hexapep"/>
    <property type="match status" value="1"/>
</dbReference>
<protein>
    <submittedName>
        <fullName evidence="3">Acyltransferase</fullName>
    </submittedName>
</protein>
<sequence length="172" mass="19369">MLLRIYRNLKAFRNKFLIYIYTWLVKRQCKSHRGRVRALGRTYVTNSTILGDNVSFNGMKIQGFGEVIIGNNFHSGPELLMITDVHNYESTKIPYDDTYIVKNITIEDNVWIGTRVIILGGVTIGEGAIIQAGSVVVKDIPPNAIAGGHPCTVFSTRNKKHYSELKKAKAFH</sequence>
<dbReference type="CDD" id="cd04647">
    <property type="entry name" value="LbH_MAT_like"/>
    <property type="match status" value="1"/>
</dbReference>
<dbReference type="Gene3D" id="2.160.10.10">
    <property type="entry name" value="Hexapeptide repeat proteins"/>
    <property type="match status" value="1"/>
</dbReference>
<dbReference type="InterPro" id="IPR011004">
    <property type="entry name" value="Trimer_LpxA-like_sf"/>
</dbReference>
<gene>
    <name evidence="3" type="ORF">EZV61_05615</name>
</gene>
<evidence type="ECO:0000256" key="2">
    <source>
        <dbReference type="ARBA" id="ARBA00022679"/>
    </source>
</evidence>
<organism evidence="3 4">
    <name type="scientific">Corallincola luteus</name>
    <dbReference type="NCBI Taxonomy" id="1775177"/>
    <lineage>
        <taxon>Bacteria</taxon>
        <taxon>Pseudomonadati</taxon>
        <taxon>Pseudomonadota</taxon>
        <taxon>Gammaproteobacteria</taxon>
        <taxon>Alteromonadales</taxon>
        <taxon>Psychromonadaceae</taxon>
        <taxon>Corallincola</taxon>
    </lineage>
</organism>
<name>A0ABY2ASB3_9GAMM</name>
<comment type="similarity">
    <text evidence="1">Belongs to the transferase hexapeptide repeat family.</text>
</comment>
<keyword evidence="4" id="KW-1185">Reference proteome</keyword>
<dbReference type="GO" id="GO:0016746">
    <property type="term" value="F:acyltransferase activity"/>
    <property type="evidence" value="ECO:0007669"/>
    <property type="project" value="UniProtKB-KW"/>
</dbReference>
<keyword evidence="3" id="KW-0012">Acyltransferase</keyword>
<dbReference type="InterPro" id="IPR051159">
    <property type="entry name" value="Hexapeptide_acetyltransf"/>
</dbReference>
<reference evidence="3 4" key="1">
    <citation type="submission" date="2019-02" db="EMBL/GenBank/DDBJ databases">
        <title>Corallincola luteus sp. nov., a marine bacterium isolated from surface sediment of Bohai Sea in China.</title>
        <authorList>
            <person name="Ren Q."/>
        </authorList>
    </citation>
    <scope>NUCLEOTIDE SEQUENCE [LARGE SCALE GENOMIC DNA]</scope>
    <source>
        <strain evidence="3 4">DASS28</strain>
    </source>
</reference>
<dbReference type="PANTHER" id="PTHR23416">
    <property type="entry name" value="SIALIC ACID SYNTHASE-RELATED"/>
    <property type="match status" value="1"/>
</dbReference>
<evidence type="ECO:0000313" key="3">
    <source>
        <dbReference type="EMBL" id="TCI05428.1"/>
    </source>
</evidence>
<proteinExistence type="inferred from homology"/>
<accession>A0ABY2ASB3</accession>
<dbReference type="PANTHER" id="PTHR23416:SF23">
    <property type="entry name" value="ACETYLTRANSFERASE C18B11.09C-RELATED"/>
    <property type="match status" value="1"/>
</dbReference>
<dbReference type="Proteomes" id="UP000292554">
    <property type="component" value="Unassembled WGS sequence"/>
</dbReference>
<evidence type="ECO:0000256" key="1">
    <source>
        <dbReference type="ARBA" id="ARBA00007274"/>
    </source>
</evidence>
<dbReference type="SUPFAM" id="SSF51161">
    <property type="entry name" value="Trimeric LpxA-like enzymes"/>
    <property type="match status" value="1"/>
</dbReference>
<keyword evidence="2" id="KW-0808">Transferase</keyword>
<dbReference type="InterPro" id="IPR001451">
    <property type="entry name" value="Hexapep"/>
</dbReference>